<keyword evidence="3 6" id="KW-0812">Transmembrane</keyword>
<name>A0A066XT43_COLSU</name>
<evidence type="ECO:0000256" key="2">
    <source>
        <dbReference type="ARBA" id="ARBA00006824"/>
    </source>
</evidence>
<dbReference type="AlphaFoldDB" id="A0A066XT43"/>
<evidence type="ECO:0000256" key="1">
    <source>
        <dbReference type="ARBA" id="ARBA00004141"/>
    </source>
</evidence>
<feature type="transmembrane region" description="Helical" evidence="6">
    <location>
        <begin position="209"/>
        <end position="228"/>
    </location>
</feature>
<gene>
    <name evidence="7" type="ORF">CSUB01_00096</name>
</gene>
<keyword evidence="5 6" id="KW-0472">Membrane</keyword>
<proteinExistence type="inferred from homology"/>
<dbReference type="STRING" id="1173701.A0A066XT43"/>
<protein>
    <submittedName>
        <fullName evidence="7">Putative Mpv17/PMP22 family protein</fullName>
    </submittedName>
</protein>
<dbReference type="EMBL" id="JMSE01000001">
    <property type="protein sequence ID" value="KDN72413.1"/>
    <property type="molecule type" value="Genomic_DNA"/>
</dbReference>
<evidence type="ECO:0000256" key="5">
    <source>
        <dbReference type="ARBA" id="ARBA00023136"/>
    </source>
</evidence>
<evidence type="ECO:0000256" key="3">
    <source>
        <dbReference type="ARBA" id="ARBA00022692"/>
    </source>
</evidence>
<keyword evidence="4 6" id="KW-1133">Transmembrane helix</keyword>
<sequence>MAPSPIFTATLQSAVLSGTSNLLAQALTAYQTDRPLVIDWVPVFQFILYTIVSTPPNFMWQGFLEETFPAYHVSPTKDAVASAAANDEKELDREAREDKLVEPKLNIRNTLIKLVLDQTVGAALNTLAFSMFMHSIQTAMACPEHLTAAHHSGPYLFSRGAIDYGKVDWRAVVRSSQLEFLPIFVAGLKLWPLVSLVNFAFIKSIEGRNLVGSLAGIAWGIYMSLVAAR</sequence>
<keyword evidence="8" id="KW-1185">Reference proteome</keyword>
<dbReference type="GO" id="GO:0005778">
    <property type="term" value="C:peroxisomal membrane"/>
    <property type="evidence" value="ECO:0007669"/>
    <property type="project" value="TreeGrafter"/>
</dbReference>
<comment type="caution">
    <text evidence="7">The sequence shown here is derived from an EMBL/GenBank/DDBJ whole genome shotgun (WGS) entry which is preliminary data.</text>
</comment>
<evidence type="ECO:0000313" key="8">
    <source>
        <dbReference type="Proteomes" id="UP000027238"/>
    </source>
</evidence>
<evidence type="ECO:0000313" key="7">
    <source>
        <dbReference type="EMBL" id="KDN72413.1"/>
    </source>
</evidence>
<dbReference type="OMA" id="DWVPVFQ"/>
<feature type="transmembrane region" description="Helical" evidence="6">
    <location>
        <begin position="180"/>
        <end position="202"/>
    </location>
</feature>
<accession>A0A066XT43</accession>
<dbReference type="OrthoDB" id="10267969at2759"/>
<dbReference type="Proteomes" id="UP000027238">
    <property type="component" value="Unassembled WGS sequence"/>
</dbReference>
<evidence type="ECO:0000256" key="4">
    <source>
        <dbReference type="ARBA" id="ARBA00022989"/>
    </source>
</evidence>
<dbReference type="PANTHER" id="PTHR11266:SF80">
    <property type="entry name" value="PEROXISOMAL MEMBRANE PROTEIN 2"/>
    <property type="match status" value="1"/>
</dbReference>
<comment type="subcellular location">
    <subcellularLocation>
        <location evidence="1">Membrane</location>
        <topology evidence="1">Multi-pass membrane protein</topology>
    </subcellularLocation>
</comment>
<dbReference type="Pfam" id="PF04117">
    <property type="entry name" value="Mpv17_PMP22"/>
    <property type="match status" value="1"/>
</dbReference>
<evidence type="ECO:0000256" key="6">
    <source>
        <dbReference type="RuleBase" id="RU363053"/>
    </source>
</evidence>
<dbReference type="InterPro" id="IPR007248">
    <property type="entry name" value="Mpv17_PMP22"/>
</dbReference>
<dbReference type="eggNOG" id="KOG1944">
    <property type="taxonomic scope" value="Eukaryota"/>
</dbReference>
<dbReference type="PANTHER" id="PTHR11266">
    <property type="entry name" value="PEROXISOMAL MEMBRANE PROTEIN 2, PXMP2 MPV17"/>
    <property type="match status" value="1"/>
</dbReference>
<organism evidence="7 8">
    <name type="scientific">Colletotrichum sublineola</name>
    <name type="common">Sorghum anthracnose fungus</name>
    <dbReference type="NCBI Taxonomy" id="1173701"/>
    <lineage>
        <taxon>Eukaryota</taxon>
        <taxon>Fungi</taxon>
        <taxon>Dikarya</taxon>
        <taxon>Ascomycota</taxon>
        <taxon>Pezizomycotina</taxon>
        <taxon>Sordariomycetes</taxon>
        <taxon>Hypocreomycetidae</taxon>
        <taxon>Glomerellales</taxon>
        <taxon>Glomerellaceae</taxon>
        <taxon>Colletotrichum</taxon>
        <taxon>Colletotrichum graminicola species complex</taxon>
    </lineage>
</organism>
<comment type="similarity">
    <text evidence="2 6">Belongs to the peroxisomal membrane protein PXMP2/4 family.</text>
</comment>
<dbReference type="HOGENOM" id="CLU_049109_3_1_1"/>
<reference evidence="8" key="1">
    <citation type="journal article" date="2014" name="Genome Announc.">
        <title>Draft genome sequence of Colletotrichum sublineola, a destructive pathogen of cultivated sorghum.</title>
        <authorList>
            <person name="Baroncelli R."/>
            <person name="Sanz-Martin J.M."/>
            <person name="Rech G.E."/>
            <person name="Sukno S.A."/>
            <person name="Thon M.R."/>
        </authorList>
    </citation>
    <scope>NUCLEOTIDE SEQUENCE [LARGE SCALE GENOMIC DNA]</scope>
    <source>
        <strain evidence="8">TX430BB</strain>
    </source>
</reference>